<dbReference type="InterPro" id="IPR023395">
    <property type="entry name" value="MCP_dom_sf"/>
</dbReference>
<evidence type="ECO:0000256" key="8">
    <source>
        <dbReference type="ARBA" id="ARBA00023128"/>
    </source>
</evidence>
<protein>
    <submittedName>
        <fullName evidence="13">Uncharacterized protein</fullName>
    </submittedName>
</protein>
<evidence type="ECO:0000313" key="14">
    <source>
        <dbReference type="Proteomes" id="UP001530315"/>
    </source>
</evidence>
<evidence type="ECO:0000256" key="1">
    <source>
        <dbReference type="ARBA" id="ARBA00004448"/>
    </source>
</evidence>
<keyword evidence="14" id="KW-1185">Reference proteome</keyword>
<keyword evidence="9 10" id="KW-0472">Membrane</keyword>
<feature type="chain" id="PRO_5044852097" evidence="12">
    <location>
        <begin position="27"/>
        <end position="428"/>
    </location>
</feature>
<organism evidence="13 14">
    <name type="scientific">Stephanodiscus triporus</name>
    <dbReference type="NCBI Taxonomy" id="2934178"/>
    <lineage>
        <taxon>Eukaryota</taxon>
        <taxon>Sar</taxon>
        <taxon>Stramenopiles</taxon>
        <taxon>Ochrophyta</taxon>
        <taxon>Bacillariophyta</taxon>
        <taxon>Coscinodiscophyceae</taxon>
        <taxon>Thalassiosirophycidae</taxon>
        <taxon>Stephanodiscales</taxon>
        <taxon>Stephanodiscaceae</taxon>
        <taxon>Stephanodiscus</taxon>
    </lineage>
</organism>
<evidence type="ECO:0000256" key="5">
    <source>
        <dbReference type="ARBA" id="ARBA00022737"/>
    </source>
</evidence>
<feature type="repeat" description="Solcar" evidence="10">
    <location>
        <begin position="147"/>
        <end position="232"/>
    </location>
</feature>
<keyword evidence="5" id="KW-0677">Repeat</keyword>
<evidence type="ECO:0000313" key="13">
    <source>
        <dbReference type="EMBL" id="KAL3780079.1"/>
    </source>
</evidence>
<evidence type="ECO:0000256" key="3">
    <source>
        <dbReference type="ARBA" id="ARBA00022448"/>
    </source>
</evidence>
<dbReference type="InterPro" id="IPR044677">
    <property type="entry name" value="SLC25A3/Pic2/Mir1-like"/>
</dbReference>
<keyword evidence="12" id="KW-0732">Signal</keyword>
<evidence type="ECO:0000256" key="11">
    <source>
        <dbReference type="RuleBase" id="RU000488"/>
    </source>
</evidence>
<dbReference type="EMBL" id="JALLAZ020001131">
    <property type="protein sequence ID" value="KAL3780079.1"/>
    <property type="molecule type" value="Genomic_DNA"/>
</dbReference>
<keyword evidence="3 11" id="KW-0813">Transport</keyword>
<comment type="subcellular location">
    <subcellularLocation>
        <location evidence="1">Mitochondrion inner membrane</location>
        <topology evidence="1">Multi-pass membrane protein</topology>
    </subcellularLocation>
</comment>
<comment type="caution">
    <text evidence="13">The sequence shown here is derived from an EMBL/GenBank/DDBJ whole genome shotgun (WGS) entry which is preliminary data.</text>
</comment>
<evidence type="ECO:0000256" key="6">
    <source>
        <dbReference type="ARBA" id="ARBA00022792"/>
    </source>
</evidence>
<keyword evidence="7" id="KW-1133">Transmembrane helix</keyword>
<dbReference type="InterPro" id="IPR018108">
    <property type="entry name" value="MCP_transmembrane"/>
</dbReference>
<evidence type="ECO:0000256" key="4">
    <source>
        <dbReference type="ARBA" id="ARBA00022692"/>
    </source>
</evidence>
<proteinExistence type="inferred from homology"/>
<accession>A0ABD3NWF9</accession>
<sequence length="428" mass="45208">MATGKSRHAITFMICVSIRIIRTGDAFHVINQCQPPITRTCLQVKDEDSSWISERRAFLKSTSTTSSSVILISLIATAPKVLASTDSDELSTPTGFDLAELDVLALTSEETATTPSISEGTLVISEPRPTRDTINVKSVRNDEKKKSADPRFFIAGGASAAISHGVTTPIDVVKTRMQSDSALAAISPSEAAIKIVKDDGPRALLAGLGPTVIGYGIEGALKFGVYESLKNPFLSLFSGGSSSEAYLAAAACAGALASIVLCPMEETRIRLVTDPTFGNGLLDGLPKLLKEDGVLSPFRRGMAPMLVKQVPYTIGKQVSFDLFASLLYSTLIGLSFVPQKKIALEVEIGAAICASVMACLASHPGDVLLTAAYKNGGDQNNVAAIVNEGGRFFRGLNARFIHVGCIITLQLVLYDQIKQALGLPASGS</sequence>
<dbReference type="Pfam" id="PF00153">
    <property type="entry name" value="Mito_carr"/>
    <property type="match status" value="2"/>
</dbReference>
<name>A0ABD3NWF9_9STRA</name>
<evidence type="ECO:0000256" key="2">
    <source>
        <dbReference type="ARBA" id="ARBA00006375"/>
    </source>
</evidence>
<dbReference type="PANTHER" id="PTHR45671">
    <property type="entry name" value="SOLUTE CARRIER FAMILY 25 (MITOCHONDRIAL CARRIER PHOSPHATE CARRIER), MEMBER 3, LIKE-RELATED-RELATED"/>
    <property type="match status" value="1"/>
</dbReference>
<keyword evidence="4 10" id="KW-0812">Transmembrane</keyword>
<comment type="similarity">
    <text evidence="2 11">Belongs to the mitochondrial carrier (TC 2.A.29) family.</text>
</comment>
<keyword evidence="6" id="KW-0999">Mitochondrion inner membrane</keyword>
<dbReference type="PROSITE" id="PS50920">
    <property type="entry name" value="SOLCAR"/>
    <property type="match status" value="2"/>
</dbReference>
<dbReference type="InterPro" id="IPR002067">
    <property type="entry name" value="MCP"/>
</dbReference>
<evidence type="ECO:0000256" key="7">
    <source>
        <dbReference type="ARBA" id="ARBA00022989"/>
    </source>
</evidence>
<dbReference type="PANTHER" id="PTHR45671:SF12">
    <property type="entry name" value="MITOCHONDRIAL PHOSPHATE CARRIER PROTEIN"/>
    <property type="match status" value="1"/>
</dbReference>
<evidence type="ECO:0000256" key="10">
    <source>
        <dbReference type="PROSITE-ProRule" id="PRU00282"/>
    </source>
</evidence>
<dbReference type="GO" id="GO:0005743">
    <property type="term" value="C:mitochondrial inner membrane"/>
    <property type="evidence" value="ECO:0007669"/>
    <property type="project" value="UniProtKB-SubCell"/>
</dbReference>
<feature type="signal peptide" evidence="12">
    <location>
        <begin position="1"/>
        <end position="26"/>
    </location>
</feature>
<reference evidence="13 14" key="1">
    <citation type="submission" date="2024-10" db="EMBL/GenBank/DDBJ databases">
        <title>Updated reference genomes for cyclostephanoid diatoms.</title>
        <authorList>
            <person name="Roberts W.R."/>
            <person name="Alverson A.J."/>
        </authorList>
    </citation>
    <scope>NUCLEOTIDE SEQUENCE [LARGE SCALE GENOMIC DNA]</scope>
    <source>
        <strain evidence="13 14">AJA276-08</strain>
    </source>
</reference>
<evidence type="ECO:0000256" key="9">
    <source>
        <dbReference type="ARBA" id="ARBA00023136"/>
    </source>
</evidence>
<dbReference type="Gene3D" id="1.50.40.10">
    <property type="entry name" value="Mitochondrial carrier domain"/>
    <property type="match status" value="1"/>
</dbReference>
<keyword evidence="8" id="KW-0496">Mitochondrion</keyword>
<gene>
    <name evidence="13" type="ORF">ACHAW5_004563</name>
</gene>
<dbReference type="SUPFAM" id="SSF103506">
    <property type="entry name" value="Mitochondrial carrier"/>
    <property type="match status" value="1"/>
</dbReference>
<dbReference type="PRINTS" id="PR00926">
    <property type="entry name" value="MITOCARRIER"/>
</dbReference>
<feature type="repeat" description="Solcar" evidence="10">
    <location>
        <begin position="241"/>
        <end position="326"/>
    </location>
</feature>
<dbReference type="Proteomes" id="UP001530315">
    <property type="component" value="Unassembled WGS sequence"/>
</dbReference>
<dbReference type="AlphaFoldDB" id="A0ABD3NWF9"/>
<evidence type="ECO:0000256" key="12">
    <source>
        <dbReference type="SAM" id="SignalP"/>
    </source>
</evidence>